<gene>
    <name evidence="1" type="ORF">METZ01_LOCUS167384</name>
</gene>
<sequence length="28" mass="3197">ITVVPYSIDSPYFSPMLQVPLYHSEELA</sequence>
<evidence type="ECO:0000313" key="1">
    <source>
        <dbReference type="EMBL" id="SVB14530.1"/>
    </source>
</evidence>
<protein>
    <submittedName>
        <fullName evidence="1">Uncharacterized protein</fullName>
    </submittedName>
</protein>
<feature type="non-terminal residue" evidence="1">
    <location>
        <position position="1"/>
    </location>
</feature>
<name>A0A382BL23_9ZZZZ</name>
<reference evidence="1" key="1">
    <citation type="submission" date="2018-05" db="EMBL/GenBank/DDBJ databases">
        <authorList>
            <person name="Lanie J.A."/>
            <person name="Ng W.-L."/>
            <person name="Kazmierczak K.M."/>
            <person name="Andrzejewski T.M."/>
            <person name="Davidsen T.M."/>
            <person name="Wayne K.J."/>
            <person name="Tettelin H."/>
            <person name="Glass J.I."/>
            <person name="Rusch D."/>
            <person name="Podicherti R."/>
            <person name="Tsui H.-C.T."/>
            <person name="Winkler M.E."/>
        </authorList>
    </citation>
    <scope>NUCLEOTIDE SEQUENCE</scope>
</reference>
<accession>A0A382BL23</accession>
<dbReference type="AlphaFoldDB" id="A0A382BL23"/>
<proteinExistence type="predicted"/>
<dbReference type="EMBL" id="UINC01030324">
    <property type="protein sequence ID" value="SVB14530.1"/>
    <property type="molecule type" value="Genomic_DNA"/>
</dbReference>
<organism evidence="1">
    <name type="scientific">marine metagenome</name>
    <dbReference type="NCBI Taxonomy" id="408172"/>
    <lineage>
        <taxon>unclassified sequences</taxon>
        <taxon>metagenomes</taxon>
        <taxon>ecological metagenomes</taxon>
    </lineage>
</organism>